<sequence length="891" mass="100117">MSSYACQPPKNNDYNNHKSAIWQSEQYAIYPDKVVQQEFAAHALSPTKMTSNYKSKAKEFQNPKLTFKFSINGKDNEMVPGEDHQFTCIAQNGTCETPLITFGEPLKLTGKVPVNTYLPPNTKLKIRLDMRQVLEAFNIEGFFTTYNGDKIYKEDFKGVFVAGNPAPLTWDFDNLANYPELELKDPYGNGIFEVTLLLTSDEEDTITASNWELSKEVASFPQYSSNYPVVDALYNLSLEEMVNAIEPDSTFRTGKEWSGVWTRDISYSIILSMAILQPEVARISLLRKVTKHQRIIQDTGTGGAYPISSDRIVWAIAAWELYKVTGDINWLKESYQIIKNSLEDDLKNVYNPKTGLFRGESSFLDWREQTYPEWMQPTDIFESECLGTNAVFYQASSILAQMAEILNEKSVAEKYRQLAEKVKKGINEQLWLPENGYYGQYVYGRNFKILSPKAEALGEALCVLFDIADSEKQQSIVAKTPVTPYGIPCIYPQIPNIPPYHNNAVWPFVQSYWSLAAAKVGNKQALTESISAIYRPAALLLTNKENFVASNGDYAGTQINSSNMLWSLAGNLSLIYKVIFGMDFQPNCLQFKPVVPQAFAGNRTLKNFKYRQTILDIYLEGHGNKIKTVTLDNKAIPQAEIPAHLTGRHVLKIELENNRLSGSKINKVAVEFSPISPEVSYANGTLSWEEVADAKFYKVVQNGKELLKSENTSVKVLASEYSEYQVIAVTSKGHESFASEPLVVTSEKNTQLLELEKSVAKAHSSYKEASGIGFIEISKDKSASLNLPFTVAEPGIYAIDFRYANGEGPINTNNKCAIRTLKINDNFLGTIVLPQRGSNEWSDWGFSNAVQVKLEKGTHQLTLAFEPVNENMNEEVNRAMLDCIRLTKITN</sequence>
<dbReference type="AlphaFoldDB" id="A0A7L7LBE7"/>
<dbReference type="KEGG" id="add:HUW48_19540"/>
<dbReference type="EMBL" id="CP055153">
    <property type="protein sequence ID" value="QMU30083.1"/>
    <property type="molecule type" value="Genomic_DNA"/>
</dbReference>
<feature type="domain" description="Alpha-L-rhamnosidase six-hairpin glycosidase" evidence="1">
    <location>
        <begin position="313"/>
        <end position="475"/>
    </location>
</feature>
<dbReference type="SUPFAM" id="SSF49785">
    <property type="entry name" value="Galactose-binding domain-like"/>
    <property type="match status" value="1"/>
</dbReference>
<dbReference type="InterPro" id="IPR035396">
    <property type="entry name" value="Bac_rhamnosid6H"/>
</dbReference>
<dbReference type="Gene3D" id="1.50.10.10">
    <property type="match status" value="1"/>
</dbReference>
<accession>A0A7L7LBE7</accession>
<reference evidence="2 3" key="2">
    <citation type="submission" date="2020-08" db="EMBL/GenBank/DDBJ databases">
        <title>Adhaeribacter dokdonensis sp. nov., isolated from the rhizosphere of Elymus tsukushiensis, a plant native to the Dokdo Islands, Republic of Korea.</title>
        <authorList>
            <person name="Ghim S.Y."/>
        </authorList>
    </citation>
    <scope>NUCLEOTIDE SEQUENCE [LARGE SCALE GENOMIC DNA]</scope>
    <source>
        <strain evidence="2 3">KUDC8001</strain>
    </source>
</reference>
<protein>
    <submittedName>
        <fullName evidence="2">Glycogen debranching protein</fullName>
    </submittedName>
</protein>
<proteinExistence type="predicted"/>
<evidence type="ECO:0000313" key="2">
    <source>
        <dbReference type="EMBL" id="QMU30083.1"/>
    </source>
</evidence>
<reference evidence="2 3" key="1">
    <citation type="submission" date="2020-06" db="EMBL/GenBank/DDBJ databases">
        <authorList>
            <person name="Hwang Y.J."/>
        </authorList>
    </citation>
    <scope>NUCLEOTIDE SEQUENCE [LARGE SCALE GENOMIC DNA]</scope>
    <source>
        <strain evidence="2 3">KUDC8001</strain>
    </source>
</reference>
<dbReference type="RefSeq" id="WP_182412541.1">
    <property type="nucleotide sequence ID" value="NZ_CP055153.1"/>
</dbReference>
<gene>
    <name evidence="2" type="ORF">HUW48_19540</name>
</gene>
<keyword evidence="3" id="KW-1185">Reference proteome</keyword>
<organism evidence="2 3">
    <name type="scientific">Adhaeribacter radiodurans</name>
    <dbReference type="NCBI Taxonomy" id="2745197"/>
    <lineage>
        <taxon>Bacteria</taxon>
        <taxon>Pseudomonadati</taxon>
        <taxon>Bacteroidota</taxon>
        <taxon>Cytophagia</taxon>
        <taxon>Cytophagales</taxon>
        <taxon>Hymenobacteraceae</taxon>
        <taxon>Adhaeribacter</taxon>
    </lineage>
</organism>
<dbReference type="InterPro" id="IPR008979">
    <property type="entry name" value="Galactose-bd-like_sf"/>
</dbReference>
<dbReference type="Pfam" id="PF17389">
    <property type="entry name" value="Bac_rhamnosid6H"/>
    <property type="match status" value="1"/>
</dbReference>
<name>A0A7L7LBE7_9BACT</name>
<dbReference type="Gene3D" id="2.60.120.260">
    <property type="entry name" value="Galactose-binding domain-like"/>
    <property type="match status" value="1"/>
</dbReference>
<dbReference type="Proteomes" id="UP000514509">
    <property type="component" value="Chromosome"/>
</dbReference>
<dbReference type="InterPro" id="IPR012341">
    <property type="entry name" value="6hp_glycosidase-like_sf"/>
</dbReference>
<evidence type="ECO:0000259" key="1">
    <source>
        <dbReference type="Pfam" id="PF17389"/>
    </source>
</evidence>
<dbReference type="Gene3D" id="2.60.420.10">
    <property type="entry name" value="Maltose phosphorylase, domain 3"/>
    <property type="match status" value="1"/>
</dbReference>
<dbReference type="InterPro" id="IPR008928">
    <property type="entry name" value="6-hairpin_glycosidase_sf"/>
</dbReference>
<dbReference type="GO" id="GO:0005975">
    <property type="term" value="P:carbohydrate metabolic process"/>
    <property type="evidence" value="ECO:0007669"/>
    <property type="project" value="InterPro"/>
</dbReference>
<evidence type="ECO:0000313" key="3">
    <source>
        <dbReference type="Proteomes" id="UP000514509"/>
    </source>
</evidence>
<dbReference type="SUPFAM" id="SSF48208">
    <property type="entry name" value="Six-hairpin glycosidases"/>
    <property type="match status" value="1"/>
</dbReference>